<dbReference type="PANTHER" id="PTHR31973:SF197">
    <property type="entry name" value="SWIM-TYPE DOMAIN-CONTAINING PROTEIN"/>
    <property type="match status" value="1"/>
</dbReference>
<dbReference type="AlphaFoldDB" id="A0AAN8Y0A8"/>
<evidence type="ECO:0008006" key="7">
    <source>
        <dbReference type="Google" id="ProtNLM"/>
    </source>
</evidence>
<feature type="domain" description="PB1-like" evidence="4">
    <location>
        <begin position="5"/>
        <end position="100"/>
    </location>
</feature>
<proteinExistence type="predicted"/>
<evidence type="ECO:0000259" key="2">
    <source>
        <dbReference type="Pfam" id="PF03108"/>
    </source>
</evidence>
<feature type="region of interest" description="Disordered" evidence="1">
    <location>
        <begin position="247"/>
        <end position="295"/>
    </location>
</feature>
<evidence type="ECO:0000313" key="6">
    <source>
        <dbReference type="Proteomes" id="UP001371456"/>
    </source>
</evidence>
<keyword evidence="6" id="KW-1185">Reference proteome</keyword>
<feature type="compositionally biased region" description="Basic and acidic residues" evidence="1">
    <location>
        <begin position="277"/>
        <end position="291"/>
    </location>
</feature>
<reference evidence="5 6" key="1">
    <citation type="submission" date="2024-02" db="EMBL/GenBank/DDBJ databases">
        <title>de novo genome assembly of Solanum bulbocastanum strain 11H21.</title>
        <authorList>
            <person name="Hosaka A.J."/>
        </authorList>
    </citation>
    <scope>NUCLEOTIDE SEQUENCE [LARGE SCALE GENOMIC DNA]</scope>
    <source>
        <tissue evidence="5">Young leaves</tissue>
    </source>
</reference>
<feature type="compositionally biased region" description="Low complexity" evidence="1">
    <location>
        <begin position="153"/>
        <end position="185"/>
    </location>
</feature>
<dbReference type="Pfam" id="PF10551">
    <property type="entry name" value="MULE"/>
    <property type="match status" value="1"/>
</dbReference>
<gene>
    <name evidence="5" type="ORF">RDI58_029341</name>
</gene>
<feature type="region of interest" description="Disordered" evidence="1">
    <location>
        <begin position="123"/>
        <end position="215"/>
    </location>
</feature>
<dbReference type="PANTHER" id="PTHR31973">
    <property type="entry name" value="POLYPROTEIN, PUTATIVE-RELATED"/>
    <property type="match status" value="1"/>
</dbReference>
<evidence type="ECO:0000259" key="4">
    <source>
        <dbReference type="Pfam" id="PF26130"/>
    </source>
</evidence>
<feature type="domain" description="Transposase MuDR plant" evidence="2">
    <location>
        <begin position="347"/>
        <end position="411"/>
    </location>
</feature>
<evidence type="ECO:0000256" key="1">
    <source>
        <dbReference type="SAM" id="MobiDB-lite"/>
    </source>
</evidence>
<evidence type="ECO:0000313" key="5">
    <source>
        <dbReference type="EMBL" id="KAK6774102.1"/>
    </source>
</evidence>
<organism evidence="5 6">
    <name type="scientific">Solanum bulbocastanum</name>
    <name type="common">Wild potato</name>
    <dbReference type="NCBI Taxonomy" id="147425"/>
    <lineage>
        <taxon>Eukaryota</taxon>
        <taxon>Viridiplantae</taxon>
        <taxon>Streptophyta</taxon>
        <taxon>Embryophyta</taxon>
        <taxon>Tracheophyta</taxon>
        <taxon>Spermatophyta</taxon>
        <taxon>Magnoliopsida</taxon>
        <taxon>eudicotyledons</taxon>
        <taxon>Gunneridae</taxon>
        <taxon>Pentapetalae</taxon>
        <taxon>asterids</taxon>
        <taxon>lamiids</taxon>
        <taxon>Solanales</taxon>
        <taxon>Solanaceae</taxon>
        <taxon>Solanoideae</taxon>
        <taxon>Solaneae</taxon>
        <taxon>Solanum</taxon>
    </lineage>
</organism>
<comment type="caution">
    <text evidence="5">The sequence shown here is derived from an EMBL/GenBank/DDBJ whole genome shotgun (WGS) entry which is preliminary data.</text>
</comment>
<name>A0AAN8Y0A8_SOLBU</name>
<dbReference type="Pfam" id="PF03108">
    <property type="entry name" value="DBD_Tnp_Mut"/>
    <property type="match status" value="1"/>
</dbReference>
<accession>A0AAN8Y0A8</accession>
<sequence length="620" mass="69880">MDGFTLITLRWYHGGVLDLSSGEPIYNGGKVTEFLDVDVDKMSYFELKDYIRELGYSTSCTFSIKAPNSGLLVDVDNDKDILDMMCSLEDGDEVEVFVRHLVDEAIVGPMLIENNSHVDMGESGSAFNKRPSESENFNFGVGEDHLNSEDSVATFSTSPSFTTTPPFTTTPSFNTAAADGATADGATDDDIDVGPAGPDFPEEVEGSDYSTEDSVESEAELVGDDDEEEYGSDVHDEVRELRAEKRSFQRRKRRERLTADNEDVPVGKAGPDLGFDENEKGKVSHEGRLGGDEPYFASSDEDSFELDEDECCNDDEHESGRLRRVKLSRKRSLKTPKIIHDPTAKKVVWQLGMVFKDVKEFRQAVTKYAIRRRVQVEKWVNEPKKVRVRCKDGCPWLLFGCLDKTTNNFMIKTYNPKHTCNKTTRNYLCNAKFLSEAFRERITEQPNIRVFKLQEMIRKKLKLHVGKTTVRRARAKVLKDIMGDHVVEFGRILDYKDELLRTNPGTSCVVKASEHDAEGKSIFQSFYICFDALKKAWIHCRKCIGLDGCFLKGVCKGQLLVAVARDGNNQMLPLAWAVVEKENKHTWTMFVKCIRDDLGLGDGEGLTLITDMQKVCEVIL</sequence>
<dbReference type="InterPro" id="IPR004332">
    <property type="entry name" value="Transposase_MuDR"/>
</dbReference>
<dbReference type="InterPro" id="IPR018289">
    <property type="entry name" value="MULE_transposase_dom"/>
</dbReference>
<dbReference type="Pfam" id="PF26130">
    <property type="entry name" value="PB1-like"/>
    <property type="match status" value="1"/>
</dbReference>
<protein>
    <recommendedName>
        <fullName evidence="7">Transposase MuDR plant domain-containing protein</fullName>
    </recommendedName>
</protein>
<feature type="domain" description="MULE transposase" evidence="3">
    <location>
        <begin position="544"/>
        <end position="612"/>
    </location>
</feature>
<dbReference type="Proteomes" id="UP001371456">
    <property type="component" value="Unassembled WGS sequence"/>
</dbReference>
<dbReference type="InterPro" id="IPR058594">
    <property type="entry name" value="PB1-like_dom_pln"/>
</dbReference>
<feature type="compositionally biased region" description="Acidic residues" evidence="1">
    <location>
        <begin position="200"/>
        <end position="215"/>
    </location>
</feature>
<dbReference type="EMBL" id="JBANQN010000012">
    <property type="protein sequence ID" value="KAK6774102.1"/>
    <property type="molecule type" value="Genomic_DNA"/>
</dbReference>
<evidence type="ECO:0000259" key="3">
    <source>
        <dbReference type="Pfam" id="PF10551"/>
    </source>
</evidence>